<protein>
    <submittedName>
        <fullName evidence="2">Uncharacterized protein</fullName>
    </submittedName>
</protein>
<evidence type="ECO:0000313" key="3">
    <source>
        <dbReference type="Proteomes" id="UP000006272"/>
    </source>
</evidence>
<sequence length="20" mass="2007">MVLVGIGQERGEPPAAGGLR</sequence>
<comment type="caution">
    <text evidence="2">The sequence shown here is derived from an EMBL/GenBank/DDBJ whole genome shotgun (WGS) entry which is preliminary data.</text>
</comment>
<evidence type="ECO:0000256" key="1">
    <source>
        <dbReference type="SAM" id="MobiDB-lite"/>
    </source>
</evidence>
<name>K6H6F0_9BACT</name>
<gene>
    <name evidence="2" type="ORF">B193_3264</name>
</gene>
<evidence type="ECO:0000313" key="2">
    <source>
        <dbReference type="EMBL" id="EKO38043.1"/>
    </source>
</evidence>
<reference evidence="2 3" key="1">
    <citation type="submission" date="2012-07" db="EMBL/GenBank/DDBJ databases">
        <title>Draft genome sequence of Desulfovibrio magneticus str. Maddingley MBC34 obtained from a metagenomic sequence of a methanogenic enrichment isolated from coal-seam formation water in Victoria, Australia.</title>
        <authorList>
            <person name="Greenfield P."/>
            <person name="Hendry P."/>
            <person name="Li D."/>
            <person name="Rosewarne C.P."/>
            <person name="Tran-Dinh N."/>
            <person name="Elbourne L.D.H."/>
            <person name="Paulsen I.T."/>
            <person name="Midgley D.J."/>
        </authorList>
    </citation>
    <scope>NUCLEOTIDE SEQUENCE [LARGE SCALE GENOMIC DNA]</scope>
    <source>
        <strain evidence="3">Maddingley MBC34</strain>
    </source>
</reference>
<accession>K6H6F0</accession>
<proteinExistence type="predicted"/>
<feature type="non-terminal residue" evidence="2">
    <location>
        <position position="20"/>
    </location>
</feature>
<organism evidence="2 3">
    <name type="scientific">Solidesulfovibrio magneticus str. Maddingley MBC34</name>
    <dbReference type="NCBI Taxonomy" id="1206767"/>
    <lineage>
        <taxon>Bacteria</taxon>
        <taxon>Pseudomonadati</taxon>
        <taxon>Thermodesulfobacteriota</taxon>
        <taxon>Desulfovibrionia</taxon>
        <taxon>Desulfovibrionales</taxon>
        <taxon>Desulfovibrionaceae</taxon>
        <taxon>Solidesulfovibrio</taxon>
    </lineage>
</organism>
<feature type="region of interest" description="Disordered" evidence="1">
    <location>
        <begin position="1"/>
        <end position="20"/>
    </location>
</feature>
<dbReference type="EMBL" id="ALAO01000302">
    <property type="protein sequence ID" value="EKO38043.1"/>
    <property type="molecule type" value="Genomic_DNA"/>
</dbReference>
<dbReference type="AlphaFoldDB" id="K6H6F0"/>
<dbReference type="Proteomes" id="UP000006272">
    <property type="component" value="Unassembled WGS sequence"/>
</dbReference>